<dbReference type="PANTHER" id="PTHR12601">
    <property type="entry name" value="EUKARYOTIC TRANSLATION INITIATION FACTOR 3 SUBUNIT EIF-3"/>
    <property type="match status" value="1"/>
</dbReference>
<evidence type="ECO:0000313" key="4">
    <source>
        <dbReference type="WBParaSite" id="MhA1_Contig0.frz3.fgene3"/>
    </source>
</evidence>
<dbReference type="AlphaFoldDB" id="A0A1I8AX74"/>
<dbReference type="PROSITE" id="PS51823">
    <property type="entry name" value="CLU"/>
    <property type="match status" value="1"/>
</dbReference>
<feature type="compositionally biased region" description="Basic and acidic residues" evidence="1">
    <location>
        <begin position="225"/>
        <end position="237"/>
    </location>
</feature>
<dbReference type="GO" id="GO:0003729">
    <property type="term" value="F:mRNA binding"/>
    <property type="evidence" value="ECO:0007669"/>
    <property type="project" value="TreeGrafter"/>
</dbReference>
<sequence>MPQTTFAERLCRDRARFKVNADFLQACVRGATAVIDGSVLSINPSDEPRMQMFILNNIFLSFGFDVKDLYKEIRRDAAASASYSADLASVQAYAHINDPKLHTCGMAVIGLRGCRIIAQSIIPGILDREQHEPIIYGSFDSGKTVLSNDGIIGNDRRHYLMDLLRTFPPDVNFLEDAQPTEKAKDLGYPRKFPHKLVCLRQELVDTFVDAKMYEQRKTATSTENQLKENDQNKTEEEAKDVADQFNLLLQPKMRQNCLFEGRCRLMVQGKGGAIVHLLRGTCGRSCLVETSRFNTHTS</sequence>
<organism evidence="3 4">
    <name type="scientific">Meloidogyne hapla</name>
    <name type="common">Root-knot nematode worm</name>
    <dbReference type="NCBI Taxonomy" id="6305"/>
    <lineage>
        <taxon>Eukaryota</taxon>
        <taxon>Metazoa</taxon>
        <taxon>Ecdysozoa</taxon>
        <taxon>Nematoda</taxon>
        <taxon>Chromadorea</taxon>
        <taxon>Rhabditida</taxon>
        <taxon>Tylenchina</taxon>
        <taxon>Tylenchomorpha</taxon>
        <taxon>Tylenchoidea</taxon>
        <taxon>Meloidogynidae</taxon>
        <taxon>Meloidogyninae</taxon>
        <taxon>Meloidogyne</taxon>
    </lineage>
</organism>
<dbReference type="InterPro" id="IPR027523">
    <property type="entry name" value="CLU_prot"/>
</dbReference>
<dbReference type="GO" id="GO:0048312">
    <property type="term" value="P:intracellular distribution of mitochondria"/>
    <property type="evidence" value="ECO:0007669"/>
    <property type="project" value="TreeGrafter"/>
</dbReference>
<protein>
    <submittedName>
        <fullName evidence="4">Clu domain-containing protein</fullName>
    </submittedName>
</protein>
<proteinExistence type="predicted"/>
<feature type="region of interest" description="Disordered" evidence="1">
    <location>
        <begin position="218"/>
        <end position="237"/>
    </location>
</feature>
<dbReference type="Proteomes" id="UP000095281">
    <property type="component" value="Unplaced"/>
</dbReference>
<dbReference type="PANTHER" id="PTHR12601:SF6">
    <property type="entry name" value="CLUSTERED MITOCHONDRIA PROTEIN HOMOLOG"/>
    <property type="match status" value="1"/>
</dbReference>
<accession>A0A1I8AX74</accession>
<name>A0A1I8AX74_MELHA</name>
<evidence type="ECO:0000256" key="1">
    <source>
        <dbReference type="SAM" id="MobiDB-lite"/>
    </source>
</evidence>
<dbReference type="Pfam" id="PF13236">
    <property type="entry name" value="CLU"/>
    <property type="match status" value="1"/>
</dbReference>
<evidence type="ECO:0000313" key="3">
    <source>
        <dbReference type="Proteomes" id="UP000095281"/>
    </source>
</evidence>
<evidence type="ECO:0000259" key="2">
    <source>
        <dbReference type="PROSITE" id="PS51823"/>
    </source>
</evidence>
<keyword evidence="3" id="KW-1185">Reference proteome</keyword>
<dbReference type="GO" id="GO:0005737">
    <property type="term" value="C:cytoplasm"/>
    <property type="evidence" value="ECO:0007669"/>
    <property type="project" value="TreeGrafter"/>
</dbReference>
<feature type="domain" description="Clu" evidence="2">
    <location>
        <begin position="1"/>
        <end position="209"/>
    </location>
</feature>
<reference evidence="4" key="1">
    <citation type="submission" date="2016-11" db="UniProtKB">
        <authorList>
            <consortium name="WormBaseParasite"/>
        </authorList>
    </citation>
    <scope>IDENTIFICATION</scope>
</reference>
<dbReference type="InterPro" id="IPR025697">
    <property type="entry name" value="CLU_dom"/>
</dbReference>
<dbReference type="WBParaSite" id="MhA1_Contig0.frz3.fgene3">
    <property type="protein sequence ID" value="MhA1_Contig0.frz3.fgene3"/>
    <property type="gene ID" value="MhA1_Contig0.frz3.fgene3"/>
</dbReference>